<dbReference type="Proteomes" id="UP000037029">
    <property type="component" value="Plasmid pses220"/>
</dbReference>
<protein>
    <recommendedName>
        <fullName evidence="5">PD(D/E)XK endonuclease domain-containing protein</fullName>
    </recommendedName>
</protein>
<geneLocation type="plasmid" evidence="1">
    <name>pSES220</name>
</geneLocation>
<reference evidence="2 4" key="2">
    <citation type="submission" date="2020-04" db="EMBL/GenBank/DDBJ databases">
        <title>The Whole Genome Analysis of High salt-tolerant Sphingobium yanoikuyae YC-XJ2 with Aryl organophosphorus flame retardants (aryl-OPFRs)-degrading capacity and characteristics of Related phosphotriesterase.</title>
        <authorList>
            <person name="Li X."/>
        </authorList>
    </citation>
    <scope>NUCLEOTIDE SEQUENCE [LARGE SCALE GENOMIC DNA]</scope>
    <source>
        <strain evidence="2 4">YC-XJ2</strain>
        <plasmid evidence="2">p-B-Sy</plasmid>
        <plasmid evidence="4">p-b-sy</plasmid>
    </source>
</reference>
<geneLocation type="plasmid" evidence="4">
    <name>p-b-sy</name>
</geneLocation>
<dbReference type="GeneID" id="39501989"/>
<evidence type="ECO:0008006" key="5">
    <source>
        <dbReference type="Google" id="ProtNLM"/>
    </source>
</evidence>
<dbReference type="RefSeq" id="WP_048938250.1">
    <property type="nucleotide sequence ID" value="NZ_CP020926.1"/>
</dbReference>
<sequence>MQAWIAALSTYSATRETILQHRFLADVGGELWRRGEFDFSVSHSEVDNSGYDLIIEARGIMRHVQLKAMHGQARRRSFDIQTRLGAKPNGCAVLIRHDARSLAVEAYRWFGGPPGQGLPPLGEKVTRHAKGNALGHKADQPALREVPLARFAPVSDIAALVVLMFGPWPEAG</sequence>
<gene>
    <name evidence="1" type="ORF">BV87_25275</name>
    <name evidence="2" type="ORF">HH800_27320</name>
</gene>
<evidence type="ECO:0000313" key="2">
    <source>
        <dbReference type="EMBL" id="QJR05975.1"/>
    </source>
</evidence>
<proteinExistence type="predicted"/>
<organism evidence="1 3">
    <name type="scientific">Sphingobium yanoikuyae</name>
    <name type="common">Sphingomonas yanoikuyae</name>
    <dbReference type="NCBI Taxonomy" id="13690"/>
    <lineage>
        <taxon>Bacteria</taxon>
        <taxon>Pseudomonadati</taxon>
        <taxon>Pseudomonadota</taxon>
        <taxon>Alphaproteobacteria</taxon>
        <taxon>Sphingomonadales</taxon>
        <taxon>Sphingomonadaceae</taxon>
        <taxon>Sphingobium</taxon>
    </lineage>
</organism>
<keyword evidence="1" id="KW-0614">Plasmid</keyword>
<evidence type="ECO:0000313" key="3">
    <source>
        <dbReference type="Proteomes" id="UP000037029"/>
    </source>
</evidence>
<evidence type="ECO:0000313" key="1">
    <source>
        <dbReference type="EMBL" id="ATP21783.1"/>
    </source>
</evidence>
<geneLocation type="plasmid" evidence="2">
    <name>p-B-Sy</name>
</geneLocation>
<dbReference type="AlphaFoldDB" id="A0A0J9D0Y6"/>
<geneLocation type="plasmid" evidence="3">
    <name>pses220</name>
</geneLocation>
<evidence type="ECO:0000313" key="4">
    <source>
        <dbReference type="Proteomes" id="UP000502611"/>
    </source>
</evidence>
<accession>A0A0J9D0Y6</accession>
<reference evidence="1 3" key="1">
    <citation type="submission" date="2017-04" db="EMBL/GenBank/DDBJ databases">
        <title>Characterization, genome and methylation analysis of a phthalic acid esters degrading strain Sphingobium yanoikuyae SHJ.</title>
        <authorList>
            <person name="Feng L."/>
        </authorList>
    </citation>
    <scope>NUCLEOTIDE SEQUENCE [LARGE SCALE GENOMIC DNA]</scope>
    <source>
        <strain evidence="1 3">SHJ</strain>
        <plasmid evidence="3">Plasmid pses220</plasmid>
        <plasmid evidence="1">pSES220</plasmid>
    </source>
</reference>
<dbReference type="Proteomes" id="UP000502611">
    <property type="component" value="Plasmid p-B-Sy"/>
</dbReference>
<name>A0A0J9D0Y6_SPHYA</name>
<dbReference type="EMBL" id="CP020926">
    <property type="protein sequence ID" value="ATP21783.1"/>
    <property type="molecule type" value="Genomic_DNA"/>
</dbReference>
<dbReference type="EMBL" id="CP053023">
    <property type="protein sequence ID" value="QJR05975.1"/>
    <property type="molecule type" value="Genomic_DNA"/>
</dbReference>